<dbReference type="InterPro" id="IPR028896">
    <property type="entry name" value="GcvT/YgfZ/DmdA"/>
</dbReference>
<dbReference type="SUPFAM" id="SSF54373">
    <property type="entry name" value="FAD-linked reductases, C-terminal domain"/>
    <property type="match status" value="1"/>
</dbReference>
<name>A0A6M7TZC5_RHILI</name>
<dbReference type="Pfam" id="PF01266">
    <property type="entry name" value="DAO"/>
    <property type="match status" value="1"/>
</dbReference>
<feature type="domain" description="FAD dependent oxidoreductase central" evidence="6">
    <location>
        <begin position="373"/>
        <end position="425"/>
    </location>
</feature>
<feature type="domain" description="FAD dependent oxidoreductase" evidence="3">
    <location>
        <begin position="6"/>
        <end position="369"/>
    </location>
</feature>
<dbReference type="InterPro" id="IPR013977">
    <property type="entry name" value="GcvT_C"/>
</dbReference>
<evidence type="ECO:0000256" key="2">
    <source>
        <dbReference type="ARBA" id="ARBA00023002"/>
    </source>
</evidence>
<dbReference type="Gene3D" id="2.40.30.110">
    <property type="entry name" value="Aminomethyltransferase beta-barrel domains"/>
    <property type="match status" value="1"/>
</dbReference>
<feature type="domain" description="GCVT N-terminal" evidence="4">
    <location>
        <begin position="430"/>
        <end position="703"/>
    </location>
</feature>
<evidence type="ECO:0000313" key="7">
    <source>
        <dbReference type="EMBL" id="OBQ60972.1"/>
    </source>
</evidence>
<evidence type="ECO:0000313" key="8">
    <source>
        <dbReference type="Proteomes" id="UP000093737"/>
    </source>
</evidence>
<dbReference type="Pfam" id="PF08669">
    <property type="entry name" value="GCV_T_C"/>
    <property type="match status" value="1"/>
</dbReference>
<dbReference type="PANTHER" id="PTHR43757:SF2">
    <property type="entry name" value="AMINOMETHYLTRANSFERASE, MITOCHONDRIAL"/>
    <property type="match status" value="1"/>
</dbReference>
<dbReference type="Gene3D" id="3.30.9.10">
    <property type="entry name" value="D-Amino Acid Oxidase, subunit A, domain 2"/>
    <property type="match status" value="1"/>
</dbReference>
<dbReference type="GO" id="GO:0016491">
    <property type="term" value="F:oxidoreductase activity"/>
    <property type="evidence" value="ECO:0007669"/>
    <property type="project" value="UniProtKB-KW"/>
</dbReference>
<gene>
    <name evidence="7" type="ORF">A8145_24050</name>
</gene>
<dbReference type="Pfam" id="PF01571">
    <property type="entry name" value="GCV_T"/>
    <property type="match status" value="1"/>
</dbReference>
<evidence type="ECO:0000256" key="1">
    <source>
        <dbReference type="ARBA" id="ARBA00008609"/>
    </source>
</evidence>
<organism evidence="7 8">
    <name type="scientific">Rhizobium loti</name>
    <name type="common">Mesorhizobium loti</name>
    <dbReference type="NCBI Taxonomy" id="381"/>
    <lineage>
        <taxon>Bacteria</taxon>
        <taxon>Pseudomonadati</taxon>
        <taxon>Pseudomonadota</taxon>
        <taxon>Alphaproteobacteria</taxon>
        <taxon>Hyphomicrobiales</taxon>
        <taxon>Phyllobacteriaceae</taxon>
        <taxon>Mesorhizobium</taxon>
    </lineage>
</organism>
<dbReference type="Proteomes" id="UP000093737">
    <property type="component" value="Unassembled WGS sequence"/>
</dbReference>
<dbReference type="Gene3D" id="3.30.70.1400">
    <property type="entry name" value="Aminomethyltransferase beta-barrel domains"/>
    <property type="match status" value="1"/>
</dbReference>
<dbReference type="Pfam" id="PF16350">
    <property type="entry name" value="FAO_M"/>
    <property type="match status" value="1"/>
</dbReference>
<feature type="domain" description="Aminomethyltransferase C-terminal" evidence="5">
    <location>
        <begin position="724"/>
        <end position="801"/>
    </location>
</feature>
<evidence type="ECO:0000259" key="3">
    <source>
        <dbReference type="Pfam" id="PF01266"/>
    </source>
</evidence>
<dbReference type="InterPro" id="IPR036188">
    <property type="entry name" value="FAD/NAD-bd_sf"/>
</dbReference>
<evidence type="ECO:0000259" key="4">
    <source>
        <dbReference type="Pfam" id="PF01571"/>
    </source>
</evidence>
<proteinExistence type="inferred from homology"/>
<reference evidence="7 8" key="1">
    <citation type="submission" date="2016-05" db="EMBL/GenBank/DDBJ databases">
        <authorList>
            <person name="Ramsay J.P."/>
        </authorList>
    </citation>
    <scope>NUCLEOTIDE SEQUENCE [LARGE SCALE GENOMIC DNA]</scope>
    <source>
        <strain evidence="7 8">NZP2042</strain>
    </source>
</reference>
<comment type="similarity">
    <text evidence="1">Belongs to the GcvT family.</text>
</comment>
<comment type="caution">
    <text evidence="7">The sequence shown here is derived from an EMBL/GenBank/DDBJ whole genome shotgun (WGS) entry which is preliminary data.</text>
</comment>
<dbReference type="InterPro" id="IPR006222">
    <property type="entry name" value="GCVT_N"/>
</dbReference>
<dbReference type="PANTHER" id="PTHR43757">
    <property type="entry name" value="AMINOMETHYLTRANSFERASE"/>
    <property type="match status" value="1"/>
</dbReference>
<dbReference type="SUPFAM" id="SSF103025">
    <property type="entry name" value="Folate-binding domain"/>
    <property type="match status" value="1"/>
</dbReference>
<dbReference type="InterPro" id="IPR032503">
    <property type="entry name" value="FAO_M"/>
</dbReference>
<dbReference type="InterPro" id="IPR006076">
    <property type="entry name" value="FAD-dep_OxRdtase"/>
</dbReference>
<dbReference type="EMBL" id="LYTK01000021">
    <property type="protein sequence ID" value="OBQ60972.1"/>
    <property type="molecule type" value="Genomic_DNA"/>
</dbReference>
<dbReference type="AlphaFoldDB" id="A0A6M7TZC5"/>
<evidence type="ECO:0000259" key="6">
    <source>
        <dbReference type="Pfam" id="PF16350"/>
    </source>
</evidence>
<dbReference type="RefSeq" id="WP_065005675.1">
    <property type="nucleotide sequence ID" value="NZ_CP033334.1"/>
</dbReference>
<sequence length="821" mass="88833">MRQHARVVIIGGGAMGVSLLYHLSKRGWSDVTLVEKHELTAGSTWHAAGLCTHFAHNATIMAMRAHSVRLYRETLTAETGLPTGFHPSGALRITRSKDRMDEFRHVQGLGRFVGHDFHILSPRELQDIYPLCVTKGIIGAIFEPNDGHVDPTLATNAMAVGARSRGAEIIRHNQVLAIERKASGEWLVRTAQGDIVAEHVVNAAGTWCREIGTMMGLDLPVVPMLHQYVVTDTVSEIADRIAAGAKELPIIRDPEESWYLRQERDGYIVGPYEKSAQPWAVDGVPPAFGMELLPPDLDRVEHIIALAMERVPALANAGIKTVVNGPITFTPDANPLIGPAFGLGNAWLLTGSSMGVMEGGGAGSFLADWIVGGAPPSDALAIDPRRFGNYADRDYRIDKAVEGFGLQFGIHFPNEEREAGRPRRTTPALDMQKDQGAVLGAAYGWERPNWFAAGGGDRHVPLTFRRPGWFNAVRDECLAVRDGVGVIDLSAFSKFEITGACAGAFMASLGANRPPARQGRIGLVHALTSKGGVASEFTVTRLGDEAFYLTSAAVAERHDEDLLRVRAAAFADVTIENVTEKRGVLAIMGPRARDLLETVSEVDLSNPAFPWLSAQIIRIAGIKAAALRVSYAGELGWELHVQLVQVGNLYDALTRAGRRFDLRPFGIYALNAMRLEKGYRAWGADLTTERTPLEAGLDTLVKTEGRAFVGREAMLARVGDGAWKMVLLEIDDDGQQLPFYAHSVMQADRPVGIVTSGAHGFRIGKTVALAYLRPGISADGLTVSILGKEFPARELPEPPYDPGNLRVRGLGAGEPVALTPA</sequence>
<evidence type="ECO:0000259" key="5">
    <source>
        <dbReference type="Pfam" id="PF08669"/>
    </source>
</evidence>
<dbReference type="SUPFAM" id="SSF101790">
    <property type="entry name" value="Aminomethyltransferase beta-barrel domain"/>
    <property type="match status" value="1"/>
</dbReference>
<dbReference type="Gene3D" id="3.30.1360.120">
    <property type="entry name" value="Probable tRNA modification gtpase trme, domain 1"/>
    <property type="match status" value="1"/>
</dbReference>
<protein>
    <submittedName>
        <fullName evidence="7">Dimethylglycine dehydrogenase</fullName>
    </submittedName>
</protein>
<dbReference type="SUPFAM" id="SSF51905">
    <property type="entry name" value="FAD/NAD(P)-binding domain"/>
    <property type="match status" value="1"/>
</dbReference>
<dbReference type="InterPro" id="IPR029043">
    <property type="entry name" value="GcvT/YgfZ_C"/>
</dbReference>
<accession>A0A6M7TZC5</accession>
<dbReference type="InterPro" id="IPR027266">
    <property type="entry name" value="TrmE/GcvT-like"/>
</dbReference>
<keyword evidence="2" id="KW-0560">Oxidoreductase</keyword>
<dbReference type="Gene3D" id="3.50.50.60">
    <property type="entry name" value="FAD/NAD(P)-binding domain"/>
    <property type="match status" value="1"/>
</dbReference>